<evidence type="ECO:0000256" key="4">
    <source>
        <dbReference type="ARBA" id="ARBA00022982"/>
    </source>
</evidence>
<organism evidence="7 8">
    <name type="scientific">Fusobacterium ulcerans</name>
    <dbReference type="NCBI Taxonomy" id="861"/>
    <lineage>
        <taxon>Bacteria</taxon>
        <taxon>Fusobacteriati</taxon>
        <taxon>Fusobacteriota</taxon>
        <taxon>Fusobacteriia</taxon>
        <taxon>Fusobacteriales</taxon>
        <taxon>Fusobacteriaceae</taxon>
        <taxon>Fusobacterium</taxon>
    </lineage>
</organism>
<evidence type="ECO:0000256" key="3">
    <source>
        <dbReference type="ARBA" id="ARBA00022723"/>
    </source>
</evidence>
<sequence length="128" mass="14715">MTKNEFFKCKDCDMVFEVVSEGKGCSTAAGNDKVEKLEAKTQDASTEKHVPYVEEKENGYLVKVGKDTKHPMLEAHYIEFIEIIVDGDKLYRKYLKPGEEPEAFFEVPKGKEVVAFEYCNIHGLWKDR</sequence>
<dbReference type="NCBIfam" id="TIGR00332">
    <property type="entry name" value="neela_ferrous"/>
    <property type="match status" value="1"/>
</dbReference>
<dbReference type="Proteomes" id="UP000249008">
    <property type="component" value="Chromosome 1"/>
</dbReference>
<protein>
    <submittedName>
        <fullName evidence="7">Desulfoferrodoxin</fullName>
        <ecNumber evidence="7">1.15.1.2</ecNumber>
    </submittedName>
</protein>
<dbReference type="Gene3D" id="2.60.40.730">
    <property type="entry name" value="SOR catalytic domain"/>
    <property type="match status" value="1"/>
</dbReference>
<keyword evidence="7" id="KW-0560">Oxidoreductase</keyword>
<dbReference type="SUPFAM" id="SSF49367">
    <property type="entry name" value="Superoxide reductase-like"/>
    <property type="match status" value="1"/>
</dbReference>
<keyword evidence="3" id="KW-0479">Metal-binding</keyword>
<dbReference type="AlphaFoldDB" id="A0AAX2JHA1"/>
<dbReference type="GO" id="GO:0050605">
    <property type="term" value="F:superoxide reductase activity"/>
    <property type="evidence" value="ECO:0007669"/>
    <property type="project" value="UniProtKB-EC"/>
</dbReference>
<name>A0AAX2JHA1_9FUSO</name>
<dbReference type="PANTHER" id="PTHR36541:SF1">
    <property type="entry name" value="SUPEROXIDE REDUCTASE-RELATED"/>
    <property type="match status" value="1"/>
</dbReference>
<evidence type="ECO:0000313" key="7">
    <source>
        <dbReference type="EMBL" id="SQJ15157.1"/>
    </source>
</evidence>
<keyword evidence="5" id="KW-0408">Iron</keyword>
<dbReference type="EC" id="1.15.1.2" evidence="7"/>
<evidence type="ECO:0000256" key="5">
    <source>
        <dbReference type="ARBA" id="ARBA00023004"/>
    </source>
</evidence>
<evidence type="ECO:0000259" key="6">
    <source>
        <dbReference type="Pfam" id="PF01880"/>
    </source>
</evidence>
<gene>
    <name evidence="7" type="primary">dfx</name>
    <name evidence="7" type="ORF">NCTC12112_02991</name>
</gene>
<keyword evidence="2" id="KW-0813">Transport</keyword>
<dbReference type="EMBL" id="LS483487">
    <property type="protein sequence ID" value="SQJ15157.1"/>
    <property type="molecule type" value="Genomic_DNA"/>
</dbReference>
<accession>A0AAX2JHA1</accession>
<evidence type="ECO:0000256" key="1">
    <source>
        <dbReference type="ARBA" id="ARBA00005941"/>
    </source>
</evidence>
<dbReference type="Pfam" id="PF01880">
    <property type="entry name" value="Desulfoferrodox"/>
    <property type="match status" value="1"/>
</dbReference>
<dbReference type="GeneID" id="78454257"/>
<dbReference type="InterPro" id="IPR051233">
    <property type="entry name" value="Desulfoferrodoxin_SOR"/>
</dbReference>
<dbReference type="InterPro" id="IPR002742">
    <property type="entry name" value="Desulfoferrodoxin_Fe-bd_dom"/>
</dbReference>
<dbReference type="GO" id="GO:0005506">
    <property type="term" value="F:iron ion binding"/>
    <property type="evidence" value="ECO:0007669"/>
    <property type="project" value="InterPro"/>
</dbReference>
<keyword evidence="4" id="KW-0249">Electron transport</keyword>
<dbReference type="RefSeq" id="WP_005979750.1">
    <property type="nucleotide sequence ID" value="NZ_BAABXY010000001.1"/>
</dbReference>
<comment type="similarity">
    <text evidence="1">Belongs to the desulfoferrodoxin family.</text>
</comment>
<feature type="domain" description="Desulfoferrodoxin ferrous iron-binding" evidence="6">
    <location>
        <begin position="42"/>
        <end position="127"/>
    </location>
</feature>
<proteinExistence type="inferred from homology"/>
<dbReference type="KEGG" id="ful:C4N20_05520"/>
<dbReference type="PANTHER" id="PTHR36541">
    <property type="entry name" value="SUPEROXIDE REDUCTASE-RELATED"/>
    <property type="match status" value="1"/>
</dbReference>
<evidence type="ECO:0000313" key="8">
    <source>
        <dbReference type="Proteomes" id="UP000249008"/>
    </source>
</evidence>
<reference evidence="7 8" key="1">
    <citation type="submission" date="2018-06" db="EMBL/GenBank/DDBJ databases">
        <authorList>
            <consortium name="Pathogen Informatics"/>
            <person name="Doyle S."/>
        </authorList>
    </citation>
    <scope>NUCLEOTIDE SEQUENCE [LARGE SCALE GENOMIC DNA]</scope>
    <source>
        <strain evidence="7 8">NCTC12112</strain>
    </source>
</reference>
<dbReference type="InterPro" id="IPR036073">
    <property type="entry name" value="Desulfoferrodoxin_Fe-bd_dom_sf"/>
</dbReference>
<evidence type="ECO:0000256" key="2">
    <source>
        <dbReference type="ARBA" id="ARBA00022448"/>
    </source>
</evidence>